<dbReference type="PANTHER" id="PTHR43078:SF6">
    <property type="entry name" value="UDP-GLUCURONIC ACID DECARBOXYLASE 1"/>
    <property type="match status" value="1"/>
</dbReference>
<keyword evidence="8" id="KW-0333">Golgi apparatus</keyword>
<evidence type="ECO:0000256" key="4">
    <source>
        <dbReference type="ARBA" id="ARBA00022793"/>
    </source>
</evidence>
<dbReference type="FunFam" id="3.40.50.720:FF:000065">
    <property type="entry name" value="UDP-glucuronic acid decarboxylase 1"/>
    <property type="match status" value="1"/>
</dbReference>
<evidence type="ECO:0000259" key="13">
    <source>
        <dbReference type="Pfam" id="PF01370"/>
    </source>
</evidence>
<evidence type="ECO:0000313" key="14">
    <source>
        <dbReference type="EMBL" id="OGK54418.1"/>
    </source>
</evidence>
<evidence type="ECO:0000256" key="1">
    <source>
        <dbReference type="ARBA" id="ARBA00001911"/>
    </source>
</evidence>
<keyword evidence="11" id="KW-0456">Lyase</keyword>
<comment type="caution">
    <text evidence="14">The sequence shown here is derived from an EMBL/GenBank/DDBJ whole genome shotgun (WGS) entry which is preliminary data.</text>
</comment>
<comment type="subcellular location">
    <subcellularLocation>
        <location evidence="2">Golgi apparatus membrane</location>
        <topology evidence="2">Single-pass type II membrane protein</topology>
    </subcellularLocation>
    <subcellularLocation>
        <location evidence="12">Golgi apparatus</location>
        <location evidence="12">Golgi stack membrane</location>
    </subcellularLocation>
</comment>
<dbReference type="Gene3D" id="3.40.50.720">
    <property type="entry name" value="NAD(P)-binding Rossmann-like Domain"/>
    <property type="match status" value="1"/>
</dbReference>
<evidence type="ECO:0000256" key="9">
    <source>
        <dbReference type="ARBA" id="ARBA00023136"/>
    </source>
</evidence>
<evidence type="ECO:0000256" key="10">
    <source>
        <dbReference type="ARBA" id="ARBA00023180"/>
    </source>
</evidence>
<keyword evidence="7" id="KW-0520">NAD</keyword>
<dbReference type="UniPathway" id="UPA00796">
    <property type="reaction ID" value="UER00771"/>
</dbReference>
<dbReference type="Proteomes" id="UP000177418">
    <property type="component" value="Unassembled WGS sequence"/>
</dbReference>
<dbReference type="SUPFAM" id="SSF51735">
    <property type="entry name" value="NAD(P)-binding Rossmann-fold domains"/>
    <property type="match status" value="1"/>
</dbReference>
<evidence type="ECO:0000313" key="15">
    <source>
        <dbReference type="Proteomes" id="UP000177418"/>
    </source>
</evidence>
<comment type="cofactor">
    <cofactor evidence="1">
        <name>NAD(+)</name>
        <dbReference type="ChEBI" id="CHEBI:57540"/>
    </cofactor>
</comment>
<dbReference type="GO" id="GO:0033320">
    <property type="term" value="P:UDP-D-xylose biosynthetic process"/>
    <property type="evidence" value="ECO:0007669"/>
    <property type="project" value="UniProtKB-UniPathway"/>
</dbReference>
<evidence type="ECO:0000256" key="11">
    <source>
        <dbReference type="ARBA" id="ARBA00023239"/>
    </source>
</evidence>
<accession>A0A1F7JFN9</accession>
<dbReference type="InterPro" id="IPR044516">
    <property type="entry name" value="UXS-like"/>
</dbReference>
<keyword evidence="6" id="KW-1133">Transmembrane helix</keyword>
<feature type="domain" description="NAD-dependent epimerase/dehydratase" evidence="13">
    <location>
        <begin position="1"/>
        <end position="242"/>
    </location>
</feature>
<dbReference type="GO" id="GO:0042732">
    <property type="term" value="P:D-xylose metabolic process"/>
    <property type="evidence" value="ECO:0007669"/>
    <property type="project" value="InterPro"/>
</dbReference>
<keyword evidence="5" id="KW-0735">Signal-anchor</keyword>
<gene>
    <name evidence="14" type="ORF">A3H78_03775</name>
</gene>
<evidence type="ECO:0000256" key="3">
    <source>
        <dbReference type="ARBA" id="ARBA00022692"/>
    </source>
</evidence>
<dbReference type="AlphaFoldDB" id="A0A1F7JFN9"/>
<keyword evidence="9" id="KW-0472">Membrane</keyword>
<evidence type="ECO:0000256" key="5">
    <source>
        <dbReference type="ARBA" id="ARBA00022968"/>
    </source>
</evidence>
<evidence type="ECO:0000256" key="7">
    <source>
        <dbReference type="ARBA" id="ARBA00023027"/>
    </source>
</evidence>
<dbReference type="GO" id="GO:0048040">
    <property type="term" value="F:UDP-glucuronate decarboxylase activity"/>
    <property type="evidence" value="ECO:0007669"/>
    <property type="project" value="TreeGrafter"/>
</dbReference>
<dbReference type="InterPro" id="IPR001509">
    <property type="entry name" value="Epimerase_deHydtase"/>
</dbReference>
<sequence>MLITGGAGFIGSNLSTFFLNQGNKVVVIDNFLTSNKENLSSFKSNIDFEFFFGDVTQKKIFTQLNKMNFDIIYHLASPASPKQYVKYPTETLMANSLGTLNTIDYVLKSRSHTFIYASTSEIYGDPLLHPQPESYWGNVNPVGIRSCYDESKRFGETVCTTSYRQNNIDVRIARIFNTYGPNMEKDDGRVISNFIVQSLSNKDITIYGNGTQTRSFCYISDLVEGLVALSQPNLAGQIINIGNDDEKKIVDIAKLIKKKTASKSQLVFKPLPSDDPQKRKPDLSKARKLLDWQPKIDLSNGIDKTITYFKTRFKI</sequence>
<dbReference type="EMBL" id="MGAV01000016">
    <property type="protein sequence ID" value="OGK54418.1"/>
    <property type="molecule type" value="Genomic_DNA"/>
</dbReference>
<organism evidence="14 15">
    <name type="scientific">Candidatus Roizmanbacteria bacterium RIFCSPLOWO2_02_FULL_36_11</name>
    <dbReference type="NCBI Taxonomy" id="1802071"/>
    <lineage>
        <taxon>Bacteria</taxon>
        <taxon>Candidatus Roizmaniibacteriota</taxon>
    </lineage>
</organism>
<evidence type="ECO:0000256" key="12">
    <source>
        <dbReference type="ARBA" id="ARBA00037859"/>
    </source>
</evidence>
<dbReference type="PANTHER" id="PTHR43078">
    <property type="entry name" value="UDP-GLUCURONIC ACID DECARBOXYLASE-RELATED"/>
    <property type="match status" value="1"/>
</dbReference>
<proteinExistence type="predicted"/>
<name>A0A1F7JFN9_9BACT</name>
<evidence type="ECO:0000256" key="6">
    <source>
        <dbReference type="ARBA" id="ARBA00022989"/>
    </source>
</evidence>
<evidence type="ECO:0000256" key="8">
    <source>
        <dbReference type="ARBA" id="ARBA00023034"/>
    </source>
</evidence>
<keyword evidence="10" id="KW-0325">Glycoprotein</keyword>
<dbReference type="Pfam" id="PF01370">
    <property type="entry name" value="Epimerase"/>
    <property type="match status" value="1"/>
</dbReference>
<evidence type="ECO:0000256" key="2">
    <source>
        <dbReference type="ARBA" id="ARBA00004323"/>
    </source>
</evidence>
<reference evidence="14 15" key="1">
    <citation type="journal article" date="2016" name="Nat. Commun.">
        <title>Thousands of microbial genomes shed light on interconnected biogeochemical processes in an aquifer system.</title>
        <authorList>
            <person name="Anantharaman K."/>
            <person name="Brown C.T."/>
            <person name="Hug L.A."/>
            <person name="Sharon I."/>
            <person name="Castelle C.J."/>
            <person name="Probst A.J."/>
            <person name="Thomas B.C."/>
            <person name="Singh A."/>
            <person name="Wilkins M.J."/>
            <person name="Karaoz U."/>
            <person name="Brodie E.L."/>
            <person name="Williams K.H."/>
            <person name="Hubbard S.S."/>
            <person name="Banfield J.F."/>
        </authorList>
    </citation>
    <scope>NUCLEOTIDE SEQUENCE [LARGE SCALE GENOMIC DNA]</scope>
</reference>
<keyword evidence="3" id="KW-0812">Transmembrane</keyword>
<keyword evidence="4" id="KW-0210">Decarboxylase</keyword>
<dbReference type="GO" id="GO:0005737">
    <property type="term" value="C:cytoplasm"/>
    <property type="evidence" value="ECO:0007669"/>
    <property type="project" value="TreeGrafter"/>
</dbReference>
<dbReference type="InterPro" id="IPR036291">
    <property type="entry name" value="NAD(P)-bd_dom_sf"/>
</dbReference>
<protein>
    <recommendedName>
        <fullName evidence="13">NAD-dependent epimerase/dehydratase domain-containing protein</fullName>
    </recommendedName>
</protein>
<dbReference type="GO" id="GO:0070403">
    <property type="term" value="F:NAD+ binding"/>
    <property type="evidence" value="ECO:0007669"/>
    <property type="project" value="InterPro"/>
</dbReference>